<comment type="caution">
    <text evidence="23">The sequence shown here is derived from an EMBL/GenBank/DDBJ whole genome shotgun (WGS) entry which is preliminary data.</text>
</comment>
<dbReference type="OrthoDB" id="9802472at2"/>
<dbReference type="EMBL" id="RJUG01000001">
    <property type="protein sequence ID" value="ROI10557.1"/>
    <property type="molecule type" value="Genomic_DNA"/>
</dbReference>
<dbReference type="InterPro" id="IPR012310">
    <property type="entry name" value="DNA_ligase_ATP-dep_cent"/>
</dbReference>
<dbReference type="Pfam" id="PF21686">
    <property type="entry name" value="LigD_Prim-Pol"/>
    <property type="match status" value="1"/>
</dbReference>
<protein>
    <recommendedName>
        <fullName evidence="2">DNA ligase (ATP)</fullName>
        <ecNumber evidence="2">6.5.1.1</ecNumber>
    </recommendedName>
    <alternativeName>
        <fullName evidence="19">NHEJ DNA polymerase</fullName>
    </alternativeName>
</protein>
<evidence type="ECO:0000256" key="10">
    <source>
        <dbReference type="ARBA" id="ARBA00022801"/>
    </source>
</evidence>
<dbReference type="EC" id="6.5.1.1" evidence="2"/>
<evidence type="ECO:0000256" key="9">
    <source>
        <dbReference type="ARBA" id="ARBA00022763"/>
    </source>
</evidence>
<evidence type="ECO:0000313" key="24">
    <source>
        <dbReference type="Proteomes" id="UP000270224"/>
    </source>
</evidence>
<feature type="compositionally biased region" description="Basic and acidic residues" evidence="21">
    <location>
        <begin position="178"/>
        <end position="192"/>
    </location>
</feature>
<dbReference type="InterPro" id="IPR052171">
    <property type="entry name" value="NHEJ_LigD"/>
</dbReference>
<evidence type="ECO:0000256" key="12">
    <source>
        <dbReference type="ARBA" id="ARBA00022840"/>
    </source>
</evidence>
<dbReference type="PANTHER" id="PTHR42705:SF2">
    <property type="entry name" value="BIFUNCTIONAL NON-HOMOLOGOUS END JOINING PROTEIN LIGD"/>
    <property type="match status" value="1"/>
</dbReference>
<keyword evidence="14" id="KW-0238">DNA-binding</keyword>
<dbReference type="Gene3D" id="3.30.1490.70">
    <property type="match status" value="1"/>
</dbReference>
<keyword evidence="17" id="KW-0464">Manganese</keyword>
<evidence type="ECO:0000256" key="19">
    <source>
        <dbReference type="ARBA" id="ARBA00029943"/>
    </source>
</evidence>
<evidence type="ECO:0000256" key="2">
    <source>
        <dbReference type="ARBA" id="ARBA00012727"/>
    </source>
</evidence>
<evidence type="ECO:0000256" key="3">
    <source>
        <dbReference type="ARBA" id="ARBA00022598"/>
    </source>
</evidence>
<dbReference type="Pfam" id="PF13298">
    <property type="entry name" value="LigD_N"/>
    <property type="match status" value="1"/>
</dbReference>
<dbReference type="CDD" id="cd04865">
    <property type="entry name" value="LigD_Pol_like_2"/>
    <property type="match status" value="1"/>
</dbReference>
<keyword evidence="16" id="KW-0234">DNA repair</keyword>
<evidence type="ECO:0000256" key="16">
    <source>
        <dbReference type="ARBA" id="ARBA00023204"/>
    </source>
</evidence>
<evidence type="ECO:0000256" key="14">
    <source>
        <dbReference type="ARBA" id="ARBA00023125"/>
    </source>
</evidence>
<dbReference type="CDD" id="cd07971">
    <property type="entry name" value="OBF_DNA_ligase_LigD"/>
    <property type="match status" value="1"/>
</dbReference>
<keyword evidence="15" id="KW-0233">DNA recombination</keyword>
<dbReference type="RefSeq" id="WP_123264649.1">
    <property type="nucleotide sequence ID" value="NZ_RJUG01000001.1"/>
</dbReference>
<keyword evidence="18" id="KW-0511">Multifunctional enzyme</keyword>
<dbReference type="InterPro" id="IPR016059">
    <property type="entry name" value="DNA_ligase_ATP-dep_CS"/>
</dbReference>
<evidence type="ECO:0000256" key="13">
    <source>
        <dbReference type="ARBA" id="ARBA00022932"/>
    </source>
</evidence>
<dbReference type="GO" id="GO:0003677">
    <property type="term" value="F:DNA binding"/>
    <property type="evidence" value="ECO:0007669"/>
    <property type="project" value="UniProtKB-KW"/>
</dbReference>
<feature type="compositionally biased region" description="Basic and acidic residues" evidence="21">
    <location>
        <begin position="591"/>
        <end position="604"/>
    </location>
</feature>
<evidence type="ECO:0000256" key="5">
    <source>
        <dbReference type="ARBA" id="ARBA00022695"/>
    </source>
</evidence>
<keyword evidence="11" id="KW-0269">Exonuclease</keyword>
<keyword evidence="4" id="KW-0808">Transferase</keyword>
<dbReference type="NCBIfam" id="TIGR02779">
    <property type="entry name" value="NHEJ_ligase_lig"/>
    <property type="match status" value="1"/>
</dbReference>
<dbReference type="SUPFAM" id="SSF56091">
    <property type="entry name" value="DNA ligase/mRNA capping enzyme, catalytic domain"/>
    <property type="match status" value="1"/>
</dbReference>
<dbReference type="GO" id="GO:0003910">
    <property type="term" value="F:DNA ligase (ATP) activity"/>
    <property type="evidence" value="ECO:0007669"/>
    <property type="project" value="UniProtKB-EC"/>
</dbReference>
<dbReference type="Gene3D" id="3.90.920.10">
    <property type="entry name" value="DNA primase, PRIM domain"/>
    <property type="match status" value="1"/>
</dbReference>
<evidence type="ECO:0000256" key="20">
    <source>
        <dbReference type="ARBA" id="ARBA00034003"/>
    </source>
</evidence>
<feature type="region of interest" description="Disordered" evidence="21">
    <location>
        <begin position="521"/>
        <end position="604"/>
    </location>
</feature>
<evidence type="ECO:0000256" key="4">
    <source>
        <dbReference type="ARBA" id="ARBA00022679"/>
    </source>
</evidence>
<dbReference type="SUPFAM" id="SSF50249">
    <property type="entry name" value="Nucleic acid-binding proteins"/>
    <property type="match status" value="1"/>
</dbReference>
<evidence type="ECO:0000256" key="18">
    <source>
        <dbReference type="ARBA" id="ARBA00023268"/>
    </source>
</evidence>
<proteinExistence type="predicted"/>
<dbReference type="GO" id="GO:0006310">
    <property type="term" value="P:DNA recombination"/>
    <property type="evidence" value="ECO:0007669"/>
    <property type="project" value="UniProtKB-KW"/>
</dbReference>
<dbReference type="InterPro" id="IPR012340">
    <property type="entry name" value="NA-bd_OB-fold"/>
</dbReference>
<dbReference type="CDD" id="cd07906">
    <property type="entry name" value="Adenylation_DNA_ligase_LigD_LigC"/>
    <property type="match status" value="1"/>
</dbReference>
<evidence type="ECO:0000256" key="8">
    <source>
        <dbReference type="ARBA" id="ARBA00022741"/>
    </source>
</evidence>
<feature type="region of interest" description="Disordered" evidence="21">
    <location>
        <begin position="178"/>
        <end position="210"/>
    </location>
</feature>
<feature type="compositionally biased region" description="Basic and acidic residues" evidence="21">
    <location>
        <begin position="557"/>
        <end position="567"/>
    </location>
</feature>
<dbReference type="GO" id="GO:0004527">
    <property type="term" value="F:exonuclease activity"/>
    <property type="evidence" value="ECO:0007669"/>
    <property type="project" value="UniProtKB-KW"/>
</dbReference>
<feature type="compositionally biased region" description="Basic and acidic residues" evidence="21">
    <location>
        <begin position="521"/>
        <end position="533"/>
    </location>
</feature>
<dbReference type="NCBIfam" id="TIGR02776">
    <property type="entry name" value="NHEJ_ligase_prk"/>
    <property type="match status" value="1"/>
</dbReference>
<gene>
    <name evidence="23" type="primary">ligD</name>
    <name evidence="23" type="ORF">EGI11_01255</name>
</gene>
<dbReference type="GO" id="GO:0046872">
    <property type="term" value="F:metal ion binding"/>
    <property type="evidence" value="ECO:0007669"/>
    <property type="project" value="UniProtKB-KW"/>
</dbReference>
<dbReference type="InterPro" id="IPR012309">
    <property type="entry name" value="DNA_ligase_ATP-dep_C"/>
</dbReference>
<dbReference type="InterPro" id="IPR014146">
    <property type="entry name" value="LigD_ligase_dom"/>
</dbReference>
<evidence type="ECO:0000256" key="15">
    <source>
        <dbReference type="ARBA" id="ARBA00023172"/>
    </source>
</evidence>
<feature type="domain" description="ATP-dependent DNA ligase family profile" evidence="22">
    <location>
        <begin position="314"/>
        <end position="449"/>
    </location>
</feature>
<dbReference type="GO" id="GO:0005524">
    <property type="term" value="F:ATP binding"/>
    <property type="evidence" value="ECO:0007669"/>
    <property type="project" value="UniProtKB-KW"/>
</dbReference>
<evidence type="ECO:0000256" key="7">
    <source>
        <dbReference type="ARBA" id="ARBA00022723"/>
    </source>
</evidence>
<dbReference type="Gene3D" id="3.30.470.30">
    <property type="entry name" value="DNA ligase/mRNA capping enzyme"/>
    <property type="match status" value="1"/>
</dbReference>
<organism evidence="23 24">
    <name type="scientific">Kaistella daneshvariae</name>
    <dbReference type="NCBI Taxonomy" id="2487074"/>
    <lineage>
        <taxon>Bacteria</taxon>
        <taxon>Pseudomonadati</taxon>
        <taxon>Bacteroidota</taxon>
        <taxon>Flavobacteriia</taxon>
        <taxon>Flavobacteriales</taxon>
        <taxon>Weeksellaceae</taxon>
        <taxon>Chryseobacterium group</taxon>
        <taxon>Kaistella</taxon>
    </lineage>
</organism>
<keyword evidence="3 23" id="KW-0436">Ligase</keyword>
<evidence type="ECO:0000259" key="22">
    <source>
        <dbReference type="PROSITE" id="PS50160"/>
    </source>
</evidence>
<evidence type="ECO:0000256" key="6">
    <source>
        <dbReference type="ARBA" id="ARBA00022722"/>
    </source>
</evidence>
<dbReference type="AlphaFoldDB" id="A0A3N0WZN9"/>
<evidence type="ECO:0000256" key="17">
    <source>
        <dbReference type="ARBA" id="ARBA00023211"/>
    </source>
</evidence>
<keyword evidence="6" id="KW-0540">Nuclease</keyword>
<name>A0A3N0WZN9_9FLAO</name>
<dbReference type="PANTHER" id="PTHR42705">
    <property type="entry name" value="BIFUNCTIONAL NON-HOMOLOGOUS END JOINING PROTEIN LIGD"/>
    <property type="match status" value="1"/>
</dbReference>
<dbReference type="InterPro" id="IPR014145">
    <property type="entry name" value="LigD_pol_dom"/>
</dbReference>
<dbReference type="NCBIfam" id="TIGR02778">
    <property type="entry name" value="ligD_pol"/>
    <property type="match status" value="1"/>
</dbReference>
<feature type="region of interest" description="Disordered" evidence="21">
    <location>
        <begin position="1"/>
        <end position="27"/>
    </location>
</feature>
<dbReference type="NCBIfam" id="TIGR02777">
    <property type="entry name" value="LigD_PE_dom"/>
    <property type="match status" value="1"/>
</dbReference>
<dbReference type="InterPro" id="IPR014143">
    <property type="entry name" value="NHEJ_ligase_prk"/>
</dbReference>
<dbReference type="GO" id="GO:0003887">
    <property type="term" value="F:DNA-directed DNA polymerase activity"/>
    <property type="evidence" value="ECO:0007669"/>
    <property type="project" value="UniProtKB-KW"/>
</dbReference>
<reference evidence="24" key="1">
    <citation type="submission" date="2018-11" db="EMBL/GenBank/DDBJ databases">
        <title>Proposal to divide the Flavobacteriaceae and reorganize its genera based on Amino Acid Identity values calculated from whole genome sequences.</title>
        <authorList>
            <person name="Nicholson A.C."/>
            <person name="Gulvik C.A."/>
            <person name="Whitney A.M."/>
            <person name="Humrighouse B.W."/>
            <person name="Bell M."/>
            <person name="Holmes B."/>
            <person name="Steigerwalt A."/>
            <person name="Villarma A."/>
            <person name="Sheth M."/>
            <person name="Batra D."/>
            <person name="Pryor J."/>
            <person name="Bernardet J.-F."/>
            <person name="Hugo C."/>
            <person name="Kampfer P."/>
            <person name="Newman J."/>
            <person name="Mcquiston J.R."/>
        </authorList>
    </citation>
    <scope>NUCLEOTIDE SEQUENCE [LARGE SCALE GENOMIC DNA]</scope>
    <source>
        <strain evidence="24">H3056</strain>
    </source>
</reference>
<evidence type="ECO:0000256" key="21">
    <source>
        <dbReference type="SAM" id="MobiDB-lite"/>
    </source>
</evidence>
<keyword evidence="5" id="KW-0548">Nucleotidyltransferase</keyword>
<comment type="cofactor">
    <cofactor evidence="1">
        <name>Mn(2+)</name>
        <dbReference type="ChEBI" id="CHEBI:29035"/>
    </cofactor>
</comment>
<dbReference type="Gene3D" id="2.40.50.140">
    <property type="entry name" value="Nucleic acid-binding proteins"/>
    <property type="match status" value="1"/>
</dbReference>
<dbReference type="PROSITE" id="PS50160">
    <property type="entry name" value="DNA_LIGASE_A3"/>
    <property type="match status" value="1"/>
</dbReference>
<keyword evidence="8" id="KW-0547">Nucleotide-binding</keyword>
<keyword evidence="10" id="KW-0378">Hydrolase</keyword>
<evidence type="ECO:0000256" key="1">
    <source>
        <dbReference type="ARBA" id="ARBA00001936"/>
    </source>
</evidence>
<dbReference type="Pfam" id="PF01068">
    <property type="entry name" value="DNA_ligase_A_M"/>
    <property type="match status" value="1"/>
</dbReference>
<reference evidence="24" key="2">
    <citation type="submission" date="2018-11" db="EMBL/GenBank/DDBJ databases">
        <title>Proposal to divide the Flavobacteriaceae and reorganize its genera based on Amino Acid Identity values calculated from whole genome sequences.</title>
        <authorList>
            <person name="Nicholson A.C."/>
            <person name="Gulvik C.A."/>
            <person name="Whitney A.M."/>
            <person name="Humrighouse B.W."/>
            <person name="Bell M."/>
            <person name="Holmens B."/>
            <person name="Steigerwalt A."/>
            <person name="Villarma A."/>
            <person name="Sheth M."/>
            <person name="Batra D."/>
            <person name="Pryor J."/>
            <person name="Bernardet J.-F."/>
            <person name="Hugo C."/>
            <person name="Kampfer P."/>
            <person name="Newman J."/>
            <person name="Mcquiston J.R."/>
        </authorList>
    </citation>
    <scope>NUCLEOTIDE SEQUENCE [LARGE SCALE GENOMIC DNA]</scope>
    <source>
        <strain evidence="24">H3056</strain>
    </source>
</reference>
<accession>A0A3N0WZN9</accession>
<keyword evidence="12" id="KW-0067">ATP-binding</keyword>
<evidence type="ECO:0000256" key="11">
    <source>
        <dbReference type="ARBA" id="ARBA00022839"/>
    </source>
</evidence>
<keyword evidence="7" id="KW-0479">Metal-binding</keyword>
<dbReference type="Pfam" id="PF04679">
    <property type="entry name" value="DNA_ligase_A_C"/>
    <property type="match status" value="1"/>
</dbReference>
<keyword evidence="9" id="KW-0227">DNA damage</keyword>
<sequence length="902" mass="102817">MPLEEYNKKRNFEETSEPEGKTKKSEGELIFVIQRHSATRLHYDFRLEMDGVLKSWAVPKGPSLNPKDKRLAMMTEDHPYSYRDFEGSIPEGNYGGGEVEVWDSGTYEPLEKVEGKSDDTVMRAELHKGSLKFVLHGKKLKGEFALVKIKNPKDDNAWLLIKHKDKFALDQYDSEDHVPKKSKVTEREENRPSKKKTVKTTENSTKSYQNYTPALSGEKKLKDFIKPMLAQVGDEAFDSKDWVFEIKWDGYRAVADLRNDNKLLYSRNGLSFSEKFSKISEALQDQKFPMVLDGEIVAFNSAGQPDFQALQQIGDNPNMAMTYQVFDLLWLNGHSTKNLTLLERKELLKNALVENDVVKYCEHVPEKGKDFFNQVEKMNLEGMIAKKSKSTYTEASRSSDWLKIKFQQTEDVLICGFTEPKGSRKKFGAIILGTFVDGDLQYCGHAGTGFSDKKLAELYELFEPLITMESPFKNVPKTNTKATWVKPEIVCEIKFTEKTSDGIFRHPVFLGIRVDKEKADVKETSLEENEKVKKSTKKQPKNNRETGPEAENNQVEETTKSDSEKVKKMPKKQPKNESENEPDEESAITSKTDKMNNTRENEQEIKIGKHTVKLTNQNKVYFPESGITKGDVVEYYQSVAKYILPHLKNRPQSLNRFPNGIKGLSFYHKDAGDSAPDWIEKVTIFSESNEKDIQYLVCNTAADMAYLNNLGCIDLNPWNSSIDHLESPDWLALDLDPSEGNTFEDVIEVALATKQVLDQVKIDGYCKTSGSSGIHIFIPMGGKYDYEQVKNFAHLLMQKVQQLVPEITTLERSLKKREKTQIYLDYLQNRGGQTLASVYSVRPKPGAPVSMPLNWDEVKRGLKPIDFNIHNALERIKKNGDLFKPVLGKGIDMLKALKNLEK</sequence>
<comment type="catalytic activity">
    <reaction evidence="20">
        <text>ATP + (deoxyribonucleotide)n-3'-hydroxyl + 5'-phospho-(deoxyribonucleotide)m = (deoxyribonucleotide)n+m + AMP + diphosphate.</text>
        <dbReference type="EC" id="6.5.1.1"/>
    </reaction>
</comment>
<evidence type="ECO:0000313" key="23">
    <source>
        <dbReference type="EMBL" id="ROI10557.1"/>
    </source>
</evidence>
<dbReference type="InterPro" id="IPR014144">
    <property type="entry name" value="LigD_PE_domain"/>
</dbReference>
<feature type="compositionally biased region" description="Polar residues" evidence="21">
    <location>
        <begin position="200"/>
        <end position="210"/>
    </location>
</feature>
<dbReference type="Proteomes" id="UP000270224">
    <property type="component" value="Unassembled WGS sequence"/>
</dbReference>
<dbReference type="GO" id="GO:0006281">
    <property type="term" value="P:DNA repair"/>
    <property type="evidence" value="ECO:0007669"/>
    <property type="project" value="UniProtKB-KW"/>
</dbReference>
<dbReference type="PROSITE" id="PS00333">
    <property type="entry name" value="DNA_LIGASE_A2"/>
    <property type="match status" value="1"/>
</dbReference>
<keyword evidence="13" id="KW-0239">DNA-directed DNA polymerase</keyword>